<proteinExistence type="predicted"/>
<keyword evidence="1" id="KW-1133">Transmembrane helix</keyword>
<accession>A0A1I4B6E6</accession>
<dbReference type="InterPro" id="IPR010898">
    <property type="entry name" value="Hpre_diP_synth_I"/>
</dbReference>
<feature type="transmembrane region" description="Helical" evidence="1">
    <location>
        <begin position="136"/>
        <end position="161"/>
    </location>
</feature>
<gene>
    <name evidence="2" type="ORF">SAMN04488569_106211</name>
</gene>
<keyword evidence="1" id="KW-0812">Transmembrane</keyword>
<dbReference type="InterPro" id="IPR014535">
    <property type="entry name" value="Hpre_diP_synt_I"/>
</dbReference>
<dbReference type="Pfam" id="PF07456">
    <property type="entry name" value="Hpre_diP_synt_I"/>
    <property type="match status" value="1"/>
</dbReference>
<dbReference type="RefSeq" id="WP_091898554.1">
    <property type="nucleotide sequence ID" value="NZ_FOSJ01000062.1"/>
</dbReference>
<feature type="transmembrane region" description="Helical" evidence="1">
    <location>
        <begin position="35"/>
        <end position="54"/>
    </location>
</feature>
<dbReference type="AlphaFoldDB" id="A0A1I4B6E6"/>
<keyword evidence="3" id="KW-1185">Reference proteome</keyword>
<sequence length="180" mass="19435">MTKSQKMIYIALLAAQAVVLSLVERMIPSPFAFAPGAKLGIGNLITIIAIYTLPFKDSFTVVWMRLLMTTLLGGTLSTFLYSCVGALLSYIGMLVIKLLGSNKVSVIGVSATGGILHNLGQLIVASTIAQSWTVLLYLPILSFMGIMAGIANGIIANYMMAHINTLKFFRKSQLKDKTSR</sequence>
<dbReference type="PIRSF" id="PIRSF027391">
    <property type="entry name" value="Hpre_diP_synt_I"/>
    <property type="match status" value="1"/>
</dbReference>
<evidence type="ECO:0000313" key="2">
    <source>
        <dbReference type="EMBL" id="SFK63930.1"/>
    </source>
</evidence>
<dbReference type="EMBL" id="FOSJ01000062">
    <property type="protein sequence ID" value="SFK63930.1"/>
    <property type="molecule type" value="Genomic_DNA"/>
</dbReference>
<protein>
    <submittedName>
        <fullName evidence="2">Heptaprenyl diphosphate synthase</fullName>
    </submittedName>
</protein>
<dbReference type="Gene3D" id="1.10.1760.20">
    <property type="match status" value="1"/>
</dbReference>
<feature type="transmembrane region" description="Helical" evidence="1">
    <location>
        <begin position="66"/>
        <end position="91"/>
    </location>
</feature>
<reference evidence="3" key="1">
    <citation type="submission" date="2016-10" db="EMBL/GenBank/DDBJ databases">
        <authorList>
            <person name="Varghese N."/>
            <person name="Submissions S."/>
        </authorList>
    </citation>
    <scope>NUCLEOTIDE SEQUENCE [LARGE SCALE GENOMIC DNA]</scope>
    <source>
        <strain evidence="3">DSM 16108</strain>
    </source>
</reference>
<name>A0A1I4B6E6_9LACT</name>
<evidence type="ECO:0000313" key="3">
    <source>
        <dbReference type="Proteomes" id="UP000199589"/>
    </source>
</evidence>
<dbReference type="Proteomes" id="UP000199589">
    <property type="component" value="Unassembled WGS sequence"/>
</dbReference>
<evidence type="ECO:0000256" key="1">
    <source>
        <dbReference type="SAM" id="Phobius"/>
    </source>
</evidence>
<keyword evidence="1" id="KW-0472">Membrane</keyword>
<dbReference type="OrthoDB" id="9799095at2"/>
<organism evidence="2 3">
    <name type="scientific">Marinilactibacillus piezotolerans</name>
    <dbReference type="NCBI Taxonomy" id="258723"/>
    <lineage>
        <taxon>Bacteria</taxon>
        <taxon>Bacillati</taxon>
        <taxon>Bacillota</taxon>
        <taxon>Bacilli</taxon>
        <taxon>Lactobacillales</taxon>
        <taxon>Carnobacteriaceae</taxon>
        <taxon>Marinilactibacillus</taxon>
    </lineage>
</organism>